<dbReference type="AlphaFoldDB" id="A0A9X3WGJ1"/>
<comment type="caution">
    <text evidence="1">The sequence shown here is derived from an EMBL/GenBank/DDBJ whole genome shotgun (WGS) entry which is preliminary data.</text>
</comment>
<sequence length="228" mass="26463">MFKKAMGLVIYDPEKSNKITIFKKCKEILELSKAKEQYFTEFVFREDPLENRFPSEEIGEEMYRLASREYGVEIYIIHDKDQTPHEELETDQTLNLGINKEGLIEYLENEASTKKNIKKAVGFVLADFKKSDNELIGSLCDEVKNHCQENNKEFLGFFFIDDDIENPITKESFAAEELIIFISQERGIDVFLVHDKPMYSEEMRWNNVGPLDNQIDELIEIIIGGAGK</sequence>
<protein>
    <submittedName>
        <fullName evidence="1">Uncharacterized protein</fullName>
    </submittedName>
</protein>
<proteinExistence type="predicted"/>
<evidence type="ECO:0000313" key="1">
    <source>
        <dbReference type="EMBL" id="MDC3419357.1"/>
    </source>
</evidence>
<gene>
    <name evidence="1" type="ORF">NC661_03150</name>
</gene>
<dbReference type="RefSeq" id="WP_259869938.1">
    <property type="nucleotide sequence ID" value="NZ_JAMQJZ010000002.1"/>
</dbReference>
<dbReference type="Proteomes" id="UP001145072">
    <property type="component" value="Unassembled WGS sequence"/>
</dbReference>
<evidence type="ECO:0000313" key="2">
    <source>
        <dbReference type="Proteomes" id="UP001145072"/>
    </source>
</evidence>
<accession>A0A9X3WGJ1</accession>
<reference evidence="1" key="1">
    <citation type="submission" date="2022-06" db="EMBL/GenBank/DDBJ databases">
        <title>Aquibacillus sp. a new bacterium isolated from soil saline samples.</title>
        <authorList>
            <person name="Galisteo C."/>
            <person name="De La Haba R."/>
            <person name="Sanchez-Porro C."/>
            <person name="Ventosa A."/>
        </authorList>
    </citation>
    <scope>NUCLEOTIDE SEQUENCE</scope>
    <source>
        <strain evidence="1">JCM 12387</strain>
    </source>
</reference>
<dbReference type="EMBL" id="JAMQJZ010000002">
    <property type="protein sequence ID" value="MDC3419357.1"/>
    <property type="molecule type" value="Genomic_DNA"/>
</dbReference>
<name>A0A9X3WGJ1_9BACI</name>
<keyword evidence="2" id="KW-1185">Reference proteome</keyword>
<organism evidence="1 2">
    <name type="scientific">Aquibacillus koreensis</name>
    <dbReference type="NCBI Taxonomy" id="279446"/>
    <lineage>
        <taxon>Bacteria</taxon>
        <taxon>Bacillati</taxon>
        <taxon>Bacillota</taxon>
        <taxon>Bacilli</taxon>
        <taxon>Bacillales</taxon>
        <taxon>Bacillaceae</taxon>
        <taxon>Aquibacillus</taxon>
    </lineage>
</organism>